<dbReference type="EMBL" id="JAVHJO010000013">
    <property type="protein sequence ID" value="KAK6530099.1"/>
    <property type="molecule type" value="Genomic_DNA"/>
</dbReference>
<dbReference type="Gene3D" id="3.90.660.10">
    <property type="match status" value="1"/>
</dbReference>
<gene>
    <name evidence="2" type="ORF">TWF694_003471</name>
</gene>
<dbReference type="PANTHER" id="PTHR10742:SF414">
    <property type="entry name" value="CONTAINING AMINE OXIDASE, PUTATIVE (AFU_ORTHOLOGUE AFUA_3G12150)-RELATED"/>
    <property type="match status" value="1"/>
</dbReference>
<evidence type="ECO:0000313" key="3">
    <source>
        <dbReference type="Proteomes" id="UP001365542"/>
    </source>
</evidence>
<dbReference type="Proteomes" id="UP001365542">
    <property type="component" value="Unassembled WGS sequence"/>
</dbReference>
<accession>A0AAV9X0R6</accession>
<comment type="caution">
    <text evidence="2">The sequence shown here is derived from an EMBL/GenBank/DDBJ whole genome shotgun (WGS) entry which is preliminary data.</text>
</comment>
<dbReference type="SUPFAM" id="SSF54373">
    <property type="entry name" value="FAD-linked reductases, C-terminal domain"/>
    <property type="match status" value="1"/>
</dbReference>
<feature type="domain" description="Amine oxidase" evidence="1">
    <location>
        <begin position="32"/>
        <end position="513"/>
    </location>
</feature>
<protein>
    <recommendedName>
        <fullName evidence="1">Amine oxidase domain-containing protein</fullName>
    </recommendedName>
</protein>
<dbReference type="GO" id="GO:0006338">
    <property type="term" value="P:chromatin remodeling"/>
    <property type="evidence" value="ECO:0007669"/>
    <property type="project" value="TreeGrafter"/>
</dbReference>
<reference evidence="2 3" key="1">
    <citation type="submission" date="2019-10" db="EMBL/GenBank/DDBJ databases">
        <authorList>
            <person name="Palmer J.M."/>
        </authorList>
    </citation>
    <scope>NUCLEOTIDE SEQUENCE [LARGE SCALE GENOMIC DNA]</scope>
    <source>
        <strain evidence="2 3">TWF694</strain>
    </source>
</reference>
<name>A0AAV9X0R6_9PEZI</name>
<dbReference type="GO" id="GO:0050660">
    <property type="term" value="F:flavin adenine dinucleotide binding"/>
    <property type="evidence" value="ECO:0007669"/>
    <property type="project" value="TreeGrafter"/>
</dbReference>
<dbReference type="Pfam" id="PF01593">
    <property type="entry name" value="Amino_oxidase"/>
    <property type="match status" value="1"/>
</dbReference>
<keyword evidence="3" id="KW-1185">Reference proteome</keyword>
<dbReference type="GO" id="GO:0016491">
    <property type="term" value="F:oxidoreductase activity"/>
    <property type="evidence" value="ECO:0007669"/>
    <property type="project" value="InterPro"/>
</dbReference>
<evidence type="ECO:0000313" key="2">
    <source>
        <dbReference type="EMBL" id="KAK6530099.1"/>
    </source>
</evidence>
<dbReference type="InterPro" id="IPR002937">
    <property type="entry name" value="Amino_oxidase"/>
</dbReference>
<proteinExistence type="predicted"/>
<dbReference type="PANTHER" id="PTHR10742">
    <property type="entry name" value="FLAVIN MONOAMINE OXIDASE"/>
    <property type="match status" value="1"/>
</dbReference>
<dbReference type="InterPro" id="IPR036188">
    <property type="entry name" value="FAD/NAD-bd_sf"/>
</dbReference>
<dbReference type="AlphaFoldDB" id="A0AAV9X0R6"/>
<dbReference type="InterPro" id="IPR050281">
    <property type="entry name" value="Flavin_monoamine_oxidase"/>
</dbReference>
<organism evidence="2 3">
    <name type="scientific">Orbilia ellipsospora</name>
    <dbReference type="NCBI Taxonomy" id="2528407"/>
    <lineage>
        <taxon>Eukaryota</taxon>
        <taxon>Fungi</taxon>
        <taxon>Dikarya</taxon>
        <taxon>Ascomycota</taxon>
        <taxon>Pezizomycotina</taxon>
        <taxon>Orbiliomycetes</taxon>
        <taxon>Orbiliales</taxon>
        <taxon>Orbiliaceae</taxon>
        <taxon>Orbilia</taxon>
    </lineage>
</organism>
<dbReference type="GO" id="GO:0003682">
    <property type="term" value="F:chromatin binding"/>
    <property type="evidence" value="ECO:0007669"/>
    <property type="project" value="TreeGrafter"/>
</dbReference>
<dbReference type="Gene3D" id="3.50.50.60">
    <property type="entry name" value="FAD/NAD(P)-binding domain"/>
    <property type="match status" value="1"/>
</dbReference>
<evidence type="ECO:0000259" key="1">
    <source>
        <dbReference type="Pfam" id="PF01593"/>
    </source>
</evidence>
<sequence length="533" mass="58894">MTISALTIQNGQQEQQQLAKKPKIIVIGAGTCGLRAAEVLIQAGCEVVVLEARDRIGGRIATSSKLGHPLDLGANWIHGNQGNPIIAIADKANSSYSATALDDTIVFAPNGTFLSKAMGEELITKMWDIFDDGIEYSEKEFETLKPNTSFLEYYRELVEREVDGEVEGGDGDAEKRAWQMQIVEILGAIVAMAIQKQGLKNLYLEKPIPGGQLIVLLYPIPSELLTRSMLTVEFYVENLFLSSTYGPVMELMAQTVLQNQCLELNMPVERIDTIYTASGPLHKVYAKDGNVCEAEGVLVTIPLGALKQERIKFDPPMPEKMRQAIKHLGYGSLEKTYITFPSAFWGNGPSYYIFLAPKYATSTNPDRAAITAISLSHLPPPHDQPTLLFYTHSDISKRLTDILQTEPPQKAKTKILDFFEPYFSKLPGYDQGDAGCVPVDLISTNWLNDEYAGNGSYTNFPVGLVDGSEDIKTIRTGEEGRRLWFCGEHTAPLLGLASVSGAYWAGERAGRRCLVEFGMMSEEEERSLEVDEE</sequence>
<dbReference type="SUPFAM" id="SSF51905">
    <property type="entry name" value="FAD/NAD(P)-binding domain"/>
    <property type="match status" value="1"/>
</dbReference>